<reference evidence="3" key="1">
    <citation type="submission" date="2022-03" db="EMBL/GenBank/DDBJ databases">
        <authorList>
            <person name="Legras J.-L."/>
            <person name="Devillers H."/>
            <person name="Grondin C."/>
        </authorList>
    </citation>
    <scope>NUCLEOTIDE SEQUENCE</scope>
    <source>
        <strain evidence="3">CLIB 1423</strain>
    </source>
</reference>
<feature type="coiled-coil region" evidence="1">
    <location>
        <begin position="64"/>
        <end position="91"/>
    </location>
</feature>
<accession>A0A9P0QPG4</accession>
<name>A0A9P0QPG4_9ASCO</name>
<keyword evidence="1" id="KW-0175">Coiled coil</keyword>
<proteinExistence type="predicted"/>
<evidence type="ECO:0000313" key="4">
    <source>
        <dbReference type="Proteomes" id="UP000837801"/>
    </source>
</evidence>
<sequence>MSFSQNSSPGNVVPGLTTPNLNDGELSNKSSSTHSSTKASKTGPPSKDSKENDVDTEINNNKLNNSVFEIASNLEERLRELNHNVDQHDVDVNARIDKLVTRIRALEKKMSS</sequence>
<protein>
    <submittedName>
        <fullName evidence="3">Uncharacterized protein</fullName>
    </submittedName>
</protein>
<comment type="caution">
    <text evidence="3">The sequence shown here is derived from an EMBL/GenBank/DDBJ whole genome shotgun (WGS) entry which is preliminary data.</text>
</comment>
<evidence type="ECO:0000256" key="2">
    <source>
        <dbReference type="SAM" id="MobiDB-lite"/>
    </source>
</evidence>
<gene>
    <name evidence="3" type="ORF">CLIB1423_05S05512</name>
</gene>
<dbReference type="Proteomes" id="UP000837801">
    <property type="component" value="Unassembled WGS sequence"/>
</dbReference>
<feature type="compositionally biased region" description="Low complexity" evidence="2">
    <location>
        <begin position="27"/>
        <end position="42"/>
    </location>
</feature>
<organism evidence="3 4">
    <name type="scientific">[Candida] railenensis</name>
    <dbReference type="NCBI Taxonomy" id="45579"/>
    <lineage>
        <taxon>Eukaryota</taxon>
        <taxon>Fungi</taxon>
        <taxon>Dikarya</taxon>
        <taxon>Ascomycota</taxon>
        <taxon>Saccharomycotina</taxon>
        <taxon>Pichiomycetes</taxon>
        <taxon>Debaryomycetaceae</taxon>
        <taxon>Kurtzmaniella</taxon>
    </lineage>
</organism>
<dbReference type="EMBL" id="CAKXYY010000005">
    <property type="protein sequence ID" value="CAH2352096.1"/>
    <property type="molecule type" value="Genomic_DNA"/>
</dbReference>
<evidence type="ECO:0000256" key="1">
    <source>
        <dbReference type="SAM" id="Coils"/>
    </source>
</evidence>
<dbReference type="AlphaFoldDB" id="A0A9P0QPG4"/>
<keyword evidence="4" id="KW-1185">Reference proteome</keyword>
<feature type="compositionally biased region" description="Polar residues" evidence="2">
    <location>
        <begin position="1"/>
        <end position="10"/>
    </location>
</feature>
<evidence type="ECO:0000313" key="3">
    <source>
        <dbReference type="EMBL" id="CAH2352096.1"/>
    </source>
</evidence>
<dbReference type="OrthoDB" id="4094942at2759"/>
<feature type="region of interest" description="Disordered" evidence="2">
    <location>
        <begin position="1"/>
        <end position="63"/>
    </location>
</feature>